<accession>A0A5J5BI10</accession>
<protein>
    <recommendedName>
        <fullName evidence="1">DCD domain-containing protein</fullName>
    </recommendedName>
</protein>
<evidence type="ECO:0000313" key="2">
    <source>
        <dbReference type="EMBL" id="KAA8540751.1"/>
    </source>
</evidence>
<evidence type="ECO:0000313" key="3">
    <source>
        <dbReference type="Proteomes" id="UP000325577"/>
    </source>
</evidence>
<gene>
    <name evidence="2" type="ORF">F0562_024330</name>
</gene>
<dbReference type="EMBL" id="CM018036">
    <property type="protein sequence ID" value="KAA8540751.1"/>
    <property type="molecule type" value="Genomic_DNA"/>
</dbReference>
<dbReference type="InterPro" id="IPR013989">
    <property type="entry name" value="Dev_and_cell_death_domain"/>
</dbReference>
<name>A0A5J5BI10_9ASTE</name>
<proteinExistence type="predicted"/>
<dbReference type="AlphaFoldDB" id="A0A5J5BI10"/>
<organism evidence="2 3">
    <name type="scientific">Nyssa sinensis</name>
    <dbReference type="NCBI Taxonomy" id="561372"/>
    <lineage>
        <taxon>Eukaryota</taxon>
        <taxon>Viridiplantae</taxon>
        <taxon>Streptophyta</taxon>
        <taxon>Embryophyta</taxon>
        <taxon>Tracheophyta</taxon>
        <taxon>Spermatophyta</taxon>
        <taxon>Magnoliopsida</taxon>
        <taxon>eudicotyledons</taxon>
        <taxon>Gunneridae</taxon>
        <taxon>Pentapetalae</taxon>
        <taxon>asterids</taxon>
        <taxon>Cornales</taxon>
        <taxon>Nyssaceae</taxon>
        <taxon>Nyssa</taxon>
    </lineage>
</organism>
<dbReference type="PANTHER" id="PTHR46444:SF3">
    <property type="entry name" value="DCD (DEVELOPMENT AND CELL DEATH) DOMAIN PROTEIN"/>
    <property type="match status" value="1"/>
</dbReference>
<reference evidence="2 3" key="1">
    <citation type="submission" date="2019-09" db="EMBL/GenBank/DDBJ databases">
        <title>A chromosome-level genome assembly of the Chinese tupelo Nyssa sinensis.</title>
        <authorList>
            <person name="Yang X."/>
            <person name="Kang M."/>
            <person name="Yang Y."/>
            <person name="Xiong H."/>
            <person name="Wang M."/>
            <person name="Zhang Z."/>
            <person name="Wang Z."/>
            <person name="Wu H."/>
            <person name="Ma T."/>
            <person name="Liu J."/>
            <person name="Xi Z."/>
        </authorList>
    </citation>
    <scope>NUCLEOTIDE SEQUENCE [LARGE SCALE GENOMIC DNA]</scope>
    <source>
        <strain evidence="2">J267</strain>
        <tissue evidence="2">Leaf</tissue>
    </source>
</reference>
<dbReference type="Pfam" id="PF10539">
    <property type="entry name" value="Dev_Cell_Death"/>
    <property type="match status" value="1"/>
</dbReference>
<dbReference type="SMART" id="SM00767">
    <property type="entry name" value="DCD"/>
    <property type="match status" value="1"/>
</dbReference>
<sequence length="107" mass="12142">MGVPTNKQELVLGIKPGIKLFLYDFDLKVMYGIYKASSTGSMKLEPAAFGGAFPVQVRFKVHKDCLPIPERLFKKAIKENYDKLHFDYGHILLTYGDFNPIQDGKVM</sequence>
<dbReference type="Proteomes" id="UP000325577">
    <property type="component" value="Linkage Group LG13"/>
</dbReference>
<feature type="domain" description="DCD" evidence="1">
    <location>
        <begin position="1"/>
        <end position="107"/>
    </location>
</feature>
<dbReference type="PROSITE" id="PS51222">
    <property type="entry name" value="DCD"/>
    <property type="match status" value="1"/>
</dbReference>
<keyword evidence="3" id="KW-1185">Reference proteome</keyword>
<dbReference type="PANTHER" id="PTHR46444">
    <property type="entry name" value="DCD (DEVELOPMENT AND CELL DEATH) DOMAIN PROTEIN-RELATED"/>
    <property type="match status" value="1"/>
</dbReference>
<evidence type="ECO:0000259" key="1">
    <source>
        <dbReference type="PROSITE" id="PS51222"/>
    </source>
</evidence>
<dbReference type="OrthoDB" id="1920894at2759"/>